<reference evidence="2" key="1">
    <citation type="journal article" date="2019" name="bioRxiv">
        <title>The Genome of the Zebra Mussel, Dreissena polymorpha: A Resource for Invasive Species Research.</title>
        <authorList>
            <person name="McCartney M.A."/>
            <person name="Auch B."/>
            <person name="Kono T."/>
            <person name="Mallez S."/>
            <person name="Zhang Y."/>
            <person name="Obille A."/>
            <person name="Becker A."/>
            <person name="Abrahante J.E."/>
            <person name="Garbe J."/>
            <person name="Badalamenti J.P."/>
            <person name="Herman A."/>
            <person name="Mangelson H."/>
            <person name="Liachko I."/>
            <person name="Sullivan S."/>
            <person name="Sone E.D."/>
            <person name="Koren S."/>
            <person name="Silverstein K.A.T."/>
            <person name="Beckman K.B."/>
            <person name="Gohl D.M."/>
        </authorList>
    </citation>
    <scope>NUCLEOTIDE SEQUENCE</scope>
    <source>
        <strain evidence="2">Duluth1</strain>
        <tissue evidence="2">Whole animal</tissue>
    </source>
</reference>
<keyword evidence="3" id="KW-1185">Reference proteome</keyword>
<accession>A0A9D4GNE8</accession>
<proteinExistence type="predicted"/>
<name>A0A9D4GNE8_DREPO</name>
<gene>
    <name evidence="2" type="ORF">DPMN_118611</name>
</gene>
<dbReference type="Proteomes" id="UP000828390">
    <property type="component" value="Unassembled WGS sequence"/>
</dbReference>
<evidence type="ECO:0000256" key="1">
    <source>
        <dbReference type="SAM" id="MobiDB-lite"/>
    </source>
</evidence>
<dbReference type="EMBL" id="JAIWYP010000005">
    <property type="protein sequence ID" value="KAH3817082.1"/>
    <property type="molecule type" value="Genomic_DNA"/>
</dbReference>
<comment type="caution">
    <text evidence="2">The sequence shown here is derived from an EMBL/GenBank/DDBJ whole genome shotgun (WGS) entry which is preliminary data.</text>
</comment>
<evidence type="ECO:0000313" key="3">
    <source>
        <dbReference type="Proteomes" id="UP000828390"/>
    </source>
</evidence>
<evidence type="ECO:0000313" key="2">
    <source>
        <dbReference type="EMBL" id="KAH3817082.1"/>
    </source>
</evidence>
<dbReference type="AlphaFoldDB" id="A0A9D4GNE8"/>
<organism evidence="2 3">
    <name type="scientific">Dreissena polymorpha</name>
    <name type="common">Zebra mussel</name>
    <name type="synonym">Mytilus polymorpha</name>
    <dbReference type="NCBI Taxonomy" id="45954"/>
    <lineage>
        <taxon>Eukaryota</taxon>
        <taxon>Metazoa</taxon>
        <taxon>Spiralia</taxon>
        <taxon>Lophotrochozoa</taxon>
        <taxon>Mollusca</taxon>
        <taxon>Bivalvia</taxon>
        <taxon>Autobranchia</taxon>
        <taxon>Heteroconchia</taxon>
        <taxon>Euheterodonta</taxon>
        <taxon>Imparidentia</taxon>
        <taxon>Neoheterodontei</taxon>
        <taxon>Myida</taxon>
        <taxon>Dreissenoidea</taxon>
        <taxon>Dreissenidae</taxon>
        <taxon>Dreissena</taxon>
    </lineage>
</organism>
<protein>
    <submittedName>
        <fullName evidence="2">Uncharacterized protein</fullName>
    </submittedName>
</protein>
<feature type="region of interest" description="Disordered" evidence="1">
    <location>
        <begin position="1"/>
        <end position="66"/>
    </location>
</feature>
<sequence>MFSIKGDVTTQCPEKDTHSSSKDASIYRAPCDDCSDGRHRPRPPNTIGRPTTMGWAPRDRTRMAPV</sequence>
<feature type="compositionally biased region" description="Basic and acidic residues" evidence="1">
    <location>
        <begin position="57"/>
        <end position="66"/>
    </location>
</feature>
<reference evidence="2" key="2">
    <citation type="submission" date="2020-11" db="EMBL/GenBank/DDBJ databases">
        <authorList>
            <person name="McCartney M.A."/>
            <person name="Auch B."/>
            <person name="Kono T."/>
            <person name="Mallez S."/>
            <person name="Becker A."/>
            <person name="Gohl D.M."/>
            <person name="Silverstein K.A.T."/>
            <person name="Koren S."/>
            <person name="Bechman K.B."/>
            <person name="Herman A."/>
            <person name="Abrahante J.E."/>
            <person name="Garbe J."/>
        </authorList>
    </citation>
    <scope>NUCLEOTIDE SEQUENCE</scope>
    <source>
        <strain evidence="2">Duluth1</strain>
        <tissue evidence="2">Whole animal</tissue>
    </source>
</reference>